<evidence type="ECO:0000313" key="14">
    <source>
        <dbReference type="EMBL" id="SDE75026.1"/>
    </source>
</evidence>
<dbReference type="GO" id="GO:0008360">
    <property type="term" value="P:regulation of cell shape"/>
    <property type="evidence" value="ECO:0007669"/>
    <property type="project" value="UniProtKB-KW"/>
</dbReference>
<protein>
    <recommendedName>
        <fullName evidence="12">UDP-N-acetylglucosamine 1-carboxyvinyltransferase</fullName>
        <ecNumber evidence="12">2.5.1.7</ecNumber>
    </recommendedName>
    <alternativeName>
        <fullName evidence="12">Enoylpyruvate transferase</fullName>
    </alternativeName>
    <alternativeName>
        <fullName evidence="12">UDP-N-acetylglucosamine enolpyruvyl transferase</fullName>
        <shortName evidence="12">EPT</shortName>
    </alternativeName>
</protein>
<organism evidence="14 15">
    <name type="scientific">Thermus arciformis</name>
    <dbReference type="NCBI Taxonomy" id="482827"/>
    <lineage>
        <taxon>Bacteria</taxon>
        <taxon>Thermotogati</taxon>
        <taxon>Deinococcota</taxon>
        <taxon>Deinococci</taxon>
        <taxon>Thermales</taxon>
        <taxon>Thermaceae</taxon>
        <taxon>Thermus</taxon>
    </lineage>
</organism>
<keyword evidence="6 12" id="KW-0133">Cell shape</keyword>
<keyword evidence="12" id="KW-0670">Pyruvate</keyword>
<dbReference type="InterPro" id="IPR013792">
    <property type="entry name" value="RNA3'P_cycl/enolpyr_Trfase_a/b"/>
</dbReference>
<evidence type="ECO:0000256" key="7">
    <source>
        <dbReference type="ARBA" id="ARBA00022984"/>
    </source>
</evidence>
<evidence type="ECO:0000256" key="12">
    <source>
        <dbReference type="HAMAP-Rule" id="MF_00111"/>
    </source>
</evidence>
<feature type="binding site" evidence="12">
    <location>
        <position position="116"/>
    </location>
    <ligand>
        <name>UDP-N-acetyl-alpha-D-glucosamine</name>
        <dbReference type="ChEBI" id="CHEBI:57705"/>
    </ligand>
</feature>
<dbReference type="STRING" id="482827.SAMN04488243_1097"/>
<feature type="active site" description="Proton donor" evidence="12">
    <location>
        <position position="140"/>
    </location>
</feature>
<comment type="pathway">
    <text evidence="2 12">Cell wall biogenesis; peptidoglycan biosynthesis.</text>
</comment>
<dbReference type="NCBIfam" id="TIGR01072">
    <property type="entry name" value="murA"/>
    <property type="match status" value="1"/>
</dbReference>
<comment type="function">
    <text evidence="12">Cell wall formation. Adds enolpyruvyl to UDP-N-acetylglucosamine.</text>
</comment>
<keyword evidence="7 12" id="KW-0573">Peptidoglycan synthesis</keyword>
<evidence type="ECO:0000256" key="8">
    <source>
        <dbReference type="ARBA" id="ARBA00023306"/>
    </source>
</evidence>
<dbReference type="InterPro" id="IPR005750">
    <property type="entry name" value="UDP_GlcNAc_COvinyl_MurA"/>
</dbReference>
<keyword evidence="8 12" id="KW-0131">Cell cycle</keyword>
<reference evidence="15" key="1">
    <citation type="submission" date="2016-10" db="EMBL/GenBank/DDBJ databases">
        <authorList>
            <person name="Varghese N."/>
            <person name="Submissions S."/>
        </authorList>
    </citation>
    <scope>NUCLEOTIDE SEQUENCE [LARGE SCALE GENOMIC DNA]</scope>
    <source>
        <strain evidence="15">CGMCC 1.6992</strain>
    </source>
</reference>
<dbReference type="GO" id="GO:0009252">
    <property type="term" value="P:peptidoglycan biosynthetic process"/>
    <property type="evidence" value="ECO:0007669"/>
    <property type="project" value="UniProtKB-UniRule"/>
</dbReference>
<feature type="binding site" evidence="12">
    <location>
        <begin position="145"/>
        <end position="149"/>
    </location>
    <ligand>
        <name>UDP-N-acetyl-alpha-D-glucosamine</name>
        <dbReference type="ChEBI" id="CHEBI:57705"/>
    </ligand>
</feature>
<proteinExistence type="inferred from homology"/>
<dbReference type="Pfam" id="PF00275">
    <property type="entry name" value="EPSP_synthase"/>
    <property type="match status" value="1"/>
</dbReference>
<evidence type="ECO:0000313" key="15">
    <source>
        <dbReference type="Proteomes" id="UP000199446"/>
    </source>
</evidence>
<dbReference type="InterPro" id="IPR050068">
    <property type="entry name" value="MurA_subfamily"/>
</dbReference>
<feature type="binding site" evidence="12">
    <location>
        <position position="349"/>
    </location>
    <ligand>
        <name>UDP-N-acetyl-alpha-D-glucosamine</name>
        <dbReference type="ChEBI" id="CHEBI:57705"/>
    </ligand>
</feature>
<feature type="domain" description="Enolpyruvate transferase" evidence="13">
    <location>
        <begin position="30"/>
        <end position="427"/>
    </location>
</feature>
<dbReference type="UniPathway" id="UPA00219"/>
<dbReference type="PANTHER" id="PTHR43783">
    <property type="entry name" value="UDP-N-ACETYLGLUCOSAMINE 1-CARBOXYVINYLTRANSFERASE"/>
    <property type="match status" value="1"/>
</dbReference>
<evidence type="ECO:0000256" key="3">
    <source>
        <dbReference type="ARBA" id="ARBA00022490"/>
    </source>
</evidence>
<keyword evidence="15" id="KW-1185">Reference proteome</keyword>
<dbReference type="GO" id="GO:0005737">
    <property type="term" value="C:cytoplasm"/>
    <property type="evidence" value="ECO:0007669"/>
    <property type="project" value="UniProtKB-SubCell"/>
</dbReference>
<dbReference type="EMBL" id="FNBC01000009">
    <property type="protein sequence ID" value="SDE75026.1"/>
    <property type="molecule type" value="Genomic_DNA"/>
</dbReference>
<accession>A0A1G7FGH9</accession>
<dbReference type="GO" id="GO:0019277">
    <property type="term" value="P:UDP-N-acetylgalactosamine biosynthetic process"/>
    <property type="evidence" value="ECO:0007669"/>
    <property type="project" value="InterPro"/>
</dbReference>
<comment type="catalytic activity">
    <reaction evidence="11 12">
        <text>phosphoenolpyruvate + UDP-N-acetyl-alpha-D-glucosamine = UDP-N-acetyl-3-O-(1-carboxyvinyl)-alpha-D-glucosamine + phosphate</text>
        <dbReference type="Rhea" id="RHEA:18681"/>
        <dbReference type="ChEBI" id="CHEBI:43474"/>
        <dbReference type="ChEBI" id="CHEBI:57705"/>
        <dbReference type="ChEBI" id="CHEBI:58702"/>
        <dbReference type="ChEBI" id="CHEBI:68483"/>
        <dbReference type="EC" id="2.5.1.7"/>
    </reaction>
</comment>
<keyword evidence="4 12" id="KW-0132">Cell division</keyword>
<gene>
    <name evidence="12" type="primary">murA</name>
    <name evidence="14" type="ORF">SAMN04488243_1097</name>
</gene>
<dbReference type="SUPFAM" id="SSF55205">
    <property type="entry name" value="EPT/RTPC-like"/>
    <property type="match status" value="1"/>
</dbReference>
<comment type="caution">
    <text evidence="12">Lacks conserved residue(s) required for the propagation of feature annotation.</text>
</comment>
<evidence type="ECO:0000256" key="6">
    <source>
        <dbReference type="ARBA" id="ARBA00022960"/>
    </source>
</evidence>
<name>A0A1G7FGH9_9DEIN</name>
<keyword evidence="3 12" id="KW-0963">Cytoplasm</keyword>
<dbReference type="Proteomes" id="UP000199446">
    <property type="component" value="Unassembled WGS sequence"/>
</dbReference>
<evidence type="ECO:0000256" key="9">
    <source>
        <dbReference type="ARBA" id="ARBA00023316"/>
    </source>
</evidence>
<dbReference type="NCBIfam" id="NF006873">
    <property type="entry name" value="PRK09369.1"/>
    <property type="match status" value="1"/>
</dbReference>
<evidence type="ECO:0000256" key="10">
    <source>
        <dbReference type="ARBA" id="ARBA00038367"/>
    </source>
</evidence>
<keyword evidence="9 12" id="KW-0961">Cell wall biogenesis/degradation</keyword>
<dbReference type="InterPro" id="IPR001986">
    <property type="entry name" value="Enolpyruvate_Tfrase_dom"/>
</dbReference>
<sequence length="446" mass="48199">MRFLRLMLPLSKVCMMHPEQGKGGRRVLRVEGGVPLSGEVRVYPAKNAALPILAASLLTPEPITLLEVPKLRDVEVMLELLAHLGTRYAWEGRALHLHTPEIKSTHAPFELVGQMRASFIVWGALLARVGEARISLPGGCAFGARPVDQHVKALKALGAEVVEEGGEFYARRTRPLSGRVVFDLPTVGGTEQAMLAVALGGEATLVQAAMEPEVEDLGRFLEMLGVEVRGLGGAVLHVRGAKRLGGGTYRVIPDRIEAGTYLLAAAATRGSLTLTEVRPDHLDALLDKLQSSGHRLEVGADWVRFTATPDPIPFQVEAREYPGFPTDLQPIVTAYLATVSGQSAVSDRVYPDRFTHVGELARMGAELYLKDRTLLIHGRRLHGAQVKALDIRAGGALVVAALSAEGVSEIEGVYFLERGYEHLPERLQALGARVFLQESPLAVAAD</sequence>
<evidence type="ECO:0000256" key="11">
    <source>
        <dbReference type="ARBA" id="ARBA00047527"/>
    </source>
</evidence>
<dbReference type="AlphaFoldDB" id="A0A1G7FGH9"/>
<dbReference type="EC" id="2.5.1.7" evidence="12"/>
<evidence type="ECO:0000256" key="1">
    <source>
        <dbReference type="ARBA" id="ARBA00004496"/>
    </source>
</evidence>
<comment type="subcellular location">
    <subcellularLocation>
        <location evidence="1 12">Cytoplasm</location>
    </subcellularLocation>
</comment>
<feature type="binding site" evidence="12">
    <location>
        <position position="327"/>
    </location>
    <ligand>
        <name>UDP-N-acetyl-alpha-D-glucosamine</name>
        <dbReference type="ChEBI" id="CHEBI:57705"/>
    </ligand>
</feature>
<feature type="binding site" evidence="12">
    <location>
        <begin position="46"/>
        <end position="47"/>
    </location>
    <ligand>
        <name>phosphoenolpyruvate</name>
        <dbReference type="ChEBI" id="CHEBI:58702"/>
    </ligand>
</feature>
<comment type="similarity">
    <text evidence="10 12">Belongs to the EPSP synthase family. MurA subfamily.</text>
</comment>
<evidence type="ECO:0000256" key="2">
    <source>
        <dbReference type="ARBA" id="ARBA00004752"/>
    </source>
</evidence>
<dbReference type="PANTHER" id="PTHR43783:SF1">
    <property type="entry name" value="UDP-N-ACETYLGLUCOSAMINE 1-CARBOXYVINYLTRANSFERASE"/>
    <property type="match status" value="1"/>
</dbReference>
<evidence type="ECO:0000256" key="4">
    <source>
        <dbReference type="ARBA" id="ARBA00022618"/>
    </source>
</evidence>
<dbReference type="GO" id="GO:0008760">
    <property type="term" value="F:UDP-N-acetylglucosamine 1-carboxyvinyltransferase activity"/>
    <property type="evidence" value="ECO:0007669"/>
    <property type="project" value="UniProtKB-UniRule"/>
</dbReference>
<dbReference type="HAMAP" id="MF_00111">
    <property type="entry name" value="MurA"/>
    <property type="match status" value="1"/>
</dbReference>
<dbReference type="GO" id="GO:0071555">
    <property type="term" value="P:cell wall organization"/>
    <property type="evidence" value="ECO:0007669"/>
    <property type="project" value="UniProtKB-KW"/>
</dbReference>
<dbReference type="CDD" id="cd01555">
    <property type="entry name" value="UdpNAET"/>
    <property type="match status" value="1"/>
</dbReference>
<feature type="modified residue" description="2-(S-cysteinyl)pyruvic acid O-phosphothioketal" evidence="12">
    <location>
        <position position="140"/>
    </location>
</feature>
<dbReference type="Gene3D" id="3.65.10.10">
    <property type="entry name" value="Enolpyruvate transferase domain"/>
    <property type="match status" value="2"/>
</dbReference>
<evidence type="ECO:0000256" key="5">
    <source>
        <dbReference type="ARBA" id="ARBA00022679"/>
    </source>
</evidence>
<dbReference type="GO" id="GO:0051301">
    <property type="term" value="P:cell division"/>
    <property type="evidence" value="ECO:0007669"/>
    <property type="project" value="UniProtKB-KW"/>
</dbReference>
<dbReference type="InterPro" id="IPR036968">
    <property type="entry name" value="Enolpyruvate_Tfrase_sf"/>
</dbReference>
<keyword evidence="5 12" id="KW-0808">Transferase</keyword>
<evidence type="ECO:0000259" key="13">
    <source>
        <dbReference type="Pfam" id="PF00275"/>
    </source>
</evidence>